<dbReference type="InterPro" id="IPR016024">
    <property type="entry name" value="ARM-type_fold"/>
</dbReference>
<reference evidence="2 3" key="2">
    <citation type="submission" date="2019-11" db="EMBL/GenBank/DDBJ databases">
        <authorList>
            <person name="Lu H."/>
        </authorList>
    </citation>
    <scope>NUCLEOTIDE SEQUENCE [LARGE SCALE GENOMIC DNA]</scope>
    <source>
        <strain evidence="2 3">FIM1</strain>
    </source>
</reference>
<dbReference type="InterPro" id="IPR032691">
    <property type="entry name" value="Mon2/Sec7/BIG1-like_HUS"/>
</dbReference>
<dbReference type="SUPFAM" id="SSF48371">
    <property type="entry name" value="ARM repeat"/>
    <property type="match status" value="1"/>
</dbReference>
<protein>
    <submittedName>
        <fullName evidence="2">ARF guanine-nucleotide exchange factor 2</fullName>
    </submittedName>
</protein>
<evidence type="ECO:0000259" key="1">
    <source>
        <dbReference type="PROSITE" id="PS50190"/>
    </source>
</evidence>
<proteinExistence type="predicted"/>
<dbReference type="PANTHER" id="PTHR10663">
    <property type="entry name" value="GUANYL-NUCLEOTIDE EXCHANGE FACTOR"/>
    <property type="match status" value="1"/>
</dbReference>
<dbReference type="Pfam" id="PF01369">
    <property type="entry name" value="Sec7"/>
    <property type="match status" value="1"/>
</dbReference>
<dbReference type="InterPro" id="IPR023394">
    <property type="entry name" value="Sec7_C_sf"/>
</dbReference>
<dbReference type="PANTHER" id="PTHR10663:SF388">
    <property type="entry name" value="GOLGI-SPECIFIC BREFELDIN A-RESISTANCE GUANINE NUCLEOTIDE EXCHANGE FACTOR 1"/>
    <property type="match status" value="1"/>
</dbReference>
<accession>A0ABX6EMU2</accession>
<evidence type="ECO:0000313" key="2">
    <source>
        <dbReference type="EMBL" id="QGN13473.1"/>
    </source>
</evidence>
<dbReference type="Proteomes" id="UP000422736">
    <property type="component" value="Chromosome 1"/>
</dbReference>
<reference evidence="2 3" key="1">
    <citation type="submission" date="2016-03" db="EMBL/GenBank/DDBJ databases">
        <title>How can Kluyveromyces marxianus grow so fast - potential evolutionary course in Saccharomyces Complex revealed by comparative genomics.</title>
        <authorList>
            <person name="Mo W."/>
            <person name="Lu W."/>
            <person name="Yang X."/>
            <person name="Qi J."/>
            <person name="Lv H."/>
        </authorList>
    </citation>
    <scope>NUCLEOTIDE SEQUENCE [LARGE SCALE GENOMIC DNA]</scope>
    <source>
        <strain evidence="2 3">FIM1</strain>
    </source>
</reference>
<evidence type="ECO:0000313" key="3">
    <source>
        <dbReference type="Proteomes" id="UP000422736"/>
    </source>
</evidence>
<dbReference type="Pfam" id="PF12783">
    <property type="entry name" value="Sec7-like_HUS"/>
    <property type="match status" value="1"/>
</dbReference>
<dbReference type="EMBL" id="CP015054">
    <property type="protein sequence ID" value="QGN13473.1"/>
    <property type="molecule type" value="Genomic_DNA"/>
</dbReference>
<organism evidence="2 3">
    <name type="scientific">Kluyveromyces marxianus</name>
    <name type="common">Yeast</name>
    <name type="synonym">Candida kefyr</name>
    <dbReference type="NCBI Taxonomy" id="4911"/>
    <lineage>
        <taxon>Eukaryota</taxon>
        <taxon>Fungi</taxon>
        <taxon>Dikarya</taxon>
        <taxon>Ascomycota</taxon>
        <taxon>Saccharomycotina</taxon>
        <taxon>Saccharomycetes</taxon>
        <taxon>Saccharomycetales</taxon>
        <taxon>Saccharomycetaceae</taxon>
        <taxon>Kluyveromyces</taxon>
    </lineage>
</organism>
<dbReference type="SMART" id="SM00222">
    <property type="entry name" value="Sec7"/>
    <property type="match status" value="1"/>
</dbReference>
<dbReference type="SUPFAM" id="SSF48425">
    <property type="entry name" value="Sec7 domain"/>
    <property type="match status" value="1"/>
</dbReference>
<keyword evidence="3" id="KW-1185">Reference proteome</keyword>
<dbReference type="InterPro" id="IPR000904">
    <property type="entry name" value="Sec7_dom"/>
</dbReference>
<sequence length="1382" mass="155750">MYWRNMPHDNVAVDAVTIVIKECISLSTSMRKYAKYSVQSGVAALLGGGSDIFINQDASLAGAFNNLAINKTKDPLLSGLIQLRLMLNHKDNLDDIDALTVLQPFLLVISTSSTSGYITSLALDSVQKFFAFNIINERSKNHVAAYRQTINSLTHCKFEGSEHLSDDSVLLKVLILIDFIIQSPGGEILSDSCVYDVLQTVMSLACNKRRSDVLRKAAEMSMLSITIKIFDKLKRLDPSNNHIYINDQDFSKNILKDDIIGAEDAANADDVPVENEKPSTFDEPQKLEPDYGLPVTKDYLDILVSLLLPENQHKQNNSTKVFGLHLLNTAIELAGDKFPQHPQLFSLVSDPICKNILYIIQKSDKLSLLQAALQLFTNLTIILGDHLSLQIEFTIDSIFNILLDTNVSDDVPARPASVKELLIEQISILWTRSPSFFTSIFVNFDCSLERSDLAIEFLSALTRLSLPESAQTTSDSVPPICLEGLISVIDDMHDHVVKSGVKDFVEEEIETLKRRNQKTEFIKCAEEFNKKPKKGLPLLVEKGFIPSDSEDDVAKFLFDNNARLNKKTIGEYIAAPENVSLLSKFIGQFDFSGLRIDEAIRALLTKFRLPGESQQIERVVEQFSAKYVEDQHYDPERDGLNIEGDYSTIQPDADSVFVLSYSVIILNTDFYNPQVKKHMTFEDYTLNLRGCNNQKDFPLWYLDKIYCSIRDKEIVMPEEHHGSERWFDDSWNNLIAATTVVTESHDTSRSEGYIHSLSPNQLIQFDKAIFEVVGPSIIETLFKIFDIASDDHIATRVLTTLDKCSQICSLFRQRDMYNEIIETMAKFTTLTGERKPRDDSYVDEIPVVQIDIEDSKESISVSNTAIVLGNDFKGQLSTVVLFRVLKQNINTELISEQTWNKIVDILLCLYENMLISPDIFPDLQNRLKLSNLPKCKPDILVNKSNSNRGLLSTFASYLKGDEEPSDEEIQASTKAMECIKASNVAGSLFGNDKNVSSTLINVLLNHIKTEVNDDNKRFFEPELLFLMELSVSLFLFSKDDKATGKALLDKISAICETVLLSKPAAVRLVSYSLLIISVLEDQDYLLKVINSQLLAKNEVFDDAVLKSKAGIRIVDWLLNLAEIPNYQGVLLGDEGFWKLLRKYASLGEPCKLIYGYLDNYLFKQKDLITDVNFMWVLGLFDEISSVGAIGSQWEEQYENLVKTGHKVDQENPYQDIVDSSIQSINLTARLLEKKPSISKSEIVAIVQALSHQCFNPCRHIRSHALNTLENLLLELLVPFVDDTITLSNLIDMGLYPLTNELESSANNVVSLKSFLSLLSKMYLNYLALDKADNETYLQVLGIFNKYVENEEVEKQLQDMITKKREIEKKEGTPSLAADQVPA</sequence>
<dbReference type="PROSITE" id="PS50190">
    <property type="entry name" value="SEC7"/>
    <property type="match status" value="1"/>
</dbReference>
<dbReference type="CDD" id="cd00171">
    <property type="entry name" value="Sec7"/>
    <property type="match status" value="1"/>
</dbReference>
<feature type="domain" description="SEC7" evidence="1">
    <location>
        <begin position="510"/>
        <end position="712"/>
    </location>
</feature>
<name>A0ABX6EMU2_KLUMA</name>
<gene>
    <name evidence="2" type="primary">GEA2</name>
    <name evidence="2" type="ORF">FIM1_111</name>
</gene>
<dbReference type="Gene3D" id="1.10.1000.11">
    <property type="entry name" value="Arf Nucleotide-binding Site Opener,domain 2"/>
    <property type="match status" value="1"/>
</dbReference>
<dbReference type="InterPro" id="IPR035999">
    <property type="entry name" value="Sec7_dom_sf"/>
</dbReference>
<dbReference type="Gene3D" id="1.10.220.20">
    <property type="match status" value="1"/>
</dbReference>